<proteinExistence type="predicted"/>
<organism evidence="1 2">
    <name type="scientific">Cutaneotrichosporon oleaginosum</name>
    <dbReference type="NCBI Taxonomy" id="879819"/>
    <lineage>
        <taxon>Eukaryota</taxon>
        <taxon>Fungi</taxon>
        <taxon>Dikarya</taxon>
        <taxon>Basidiomycota</taxon>
        <taxon>Agaricomycotina</taxon>
        <taxon>Tremellomycetes</taxon>
        <taxon>Trichosporonales</taxon>
        <taxon>Trichosporonaceae</taxon>
        <taxon>Cutaneotrichosporon</taxon>
    </lineage>
</organism>
<name>A0A0J1ASH2_9TREE</name>
<dbReference type="GeneID" id="28987757"/>
<dbReference type="AlphaFoldDB" id="A0A0J1ASH2"/>
<reference evidence="1 2" key="1">
    <citation type="submission" date="2015-03" db="EMBL/GenBank/DDBJ databases">
        <title>Genomics and transcriptomics of the oil-accumulating basidiomycete yeast T. oleaginosus allow insights into substrate utilization and the diverse evolutionary trajectories of mating systems in fungi.</title>
        <authorList>
            <consortium name="DOE Joint Genome Institute"/>
            <person name="Kourist R."/>
            <person name="Kracht O."/>
            <person name="Bracharz F."/>
            <person name="Lipzen A."/>
            <person name="Nolan M."/>
            <person name="Ohm R."/>
            <person name="Grigoriev I."/>
            <person name="Sun S."/>
            <person name="Heitman J."/>
            <person name="Bruck T."/>
            <person name="Nowrousian M."/>
        </authorList>
    </citation>
    <scope>NUCLEOTIDE SEQUENCE [LARGE SCALE GENOMIC DNA]</scope>
    <source>
        <strain evidence="1 2">IBC0246</strain>
    </source>
</reference>
<dbReference type="PANTHER" id="PTHR15460:SF3">
    <property type="entry name" value="PEROXISOMAL MEMBRANE PROTEIN 4"/>
    <property type="match status" value="1"/>
</dbReference>
<dbReference type="RefSeq" id="XP_018274790.1">
    <property type="nucleotide sequence ID" value="XM_018427154.1"/>
</dbReference>
<protein>
    <submittedName>
        <fullName evidence="1">Peroxisomal membrane protein 4</fullName>
    </submittedName>
</protein>
<evidence type="ECO:0000313" key="1">
    <source>
        <dbReference type="EMBL" id="KLT38299.1"/>
    </source>
</evidence>
<sequence>MSAAIQKWIMDPAHHDLLAVVKGARNGLVYGCKVRFPHALVMAALFSHKPWSTRIHGILTATRTHAMSLAKFATIYKVMLIIQKRLNGGKERDLDTFIAGGIGGYAVFGDRTPINEQIVLYIMSRAILSFIPRLYSNTPTPPKTPWQPLDHPLPPLTSPEANPRPIPPANIPFAIVASLSWAAVMYMFRHRGERLQPGIVNSMRYIYHESDTWTSLKTLLWHNK</sequence>
<dbReference type="EMBL" id="KQ087329">
    <property type="protein sequence ID" value="KLT38299.1"/>
    <property type="molecule type" value="Genomic_DNA"/>
</dbReference>
<evidence type="ECO:0000313" key="2">
    <source>
        <dbReference type="Proteomes" id="UP000053611"/>
    </source>
</evidence>
<dbReference type="PANTHER" id="PTHR15460">
    <property type="entry name" value="PEROXISOMAL MEMBRANE PROTEIN 4"/>
    <property type="match status" value="1"/>
</dbReference>
<gene>
    <name evidence="1" type="ORF">CC85DRAFT_41411</name>
</gene>
<dbReference type="STRING" id="879819.A0A0J1ASH2"/>
<dbReference type="Proteomes" id="UP000053611">
    <property type="component" value="Unassembled WGS sequence"/>
</dbReference>
<keyword evidence="2" id="KW-1185">Reference proteome</keyword>
<dbReference type="InterPro" id="IPR019531">
    <property type="entry name" value="Pmp4"/>
</dbReference>
<accession>A0A0J1ASH2</accession>
<dbReference type="GO" id="GO:0005778">
    <property type="term" value="C:peroxisomal membrane"/>
    <property type="evidence" value="ECO:0007669"/>
    <property type="project" value="TreeGrafter"/>
</dbReference>
<dbReference type="PIRSF" id="PIRSF013674">
    <property type="entry name" value="PXMP4"/>
    <property type="match status" value="1"/>
</dbReference>
<dbReference type="Pfam" id="PF02466">
    <property type="entry name" value="Tim17"/>
    <property type="match status" value="1"/>
</dbReference>
<dbReference type="OrthoDB" id="39659at2759"/>